<dbReference type="InterPro" id="IPR023753">
    <property type="entry name" value="FAD/NAD-binding_dom"/>
</dbReference>
<keyword evidence="11" id="KW-1185">Reference proteome</keyword>
<gene>
    <name evidence="10" type="ORF">AMORRO_LOCUS10842</name>
</gene>
<dbReference type="PRINTS" id="PR00411">
    <property type="entry name" value="PNDRDTASEI"/>
</dbReference>
<comment type="cofactor">
    <cofactor evidence="1">
        <name>FAD</name>
        <dbReference type="ChEBI" id="CHEBI:57692"/>
    </cofactor>
</comment>
<name>A0A9N9HG77_9GLOM</name>
<evidence type="ECO:0000256" key="5">
    <source>
        <dbReference type="ARBA" id="ARBA00022827"/>
    </source>
</evidence>
<evidence type="ECO:0000256" key="1">
    <source>
        <dbReference type="ARBA" id="ARBA00001974"/>
    </source>
</evidence>
<keyword evidence="5" id="KW-0274">FAD</keyword>
<evidence type="ECO:0000256" key="8">
    <source>
        <dbReference type="ARBA" id="ARBA00023014"/>
    </source>
</evidence>
<accession>A0A9N9HG77</accession>
<dbReference type="InterPro" id="IPR036188">
    <property type="entry name" value="FAD/NAD-bd_sf"/>
</dbReference>
<dbReference type="EMBL" id="CAJVPV010012637">
    <property type="protein sequence ID" value="CAG8671508.1"/>
    <property type="molecule type" value="Genomic_DNA"/>
</dbReference>
<dbReference type="InterPro" id="IPR017941">
    <property type="entry name" value="Rieske_2Fe-2S"/>
</dbReference>
<dbReference type="Gene3D" id="3.50.50.60">
    <property type="entry name" value="FAD/NAD(P)-binding domain"/>
    <property type="match status" value="2"/>
</dbReference>
<dbReference type="Proteomes" id="UP000789342">
    <property type="component" value="Unassembled WGS sequence"/>
</dbReference>
<dbReference type="PANTHER" id="PTHR43557">
    <property type="entry name" value="APOPTOSIS-INDUCING FACTOR 1"/>
    <property type="match status" value="1"/>
</dbReference>
<dbReference type="Gene3D" id="2.102.10.10">
    <property type="entry name" value="Rieske [2Fe-2S] iron-sulphur domain"/>
    <property type="match status" value="1"/>
</dbReference>
<dbReference type="PROSITE" id="PS51296">
    <property type="entry name" value="RIESKE"/>
    <property type="match status" value="1"/>
</dbReference>
<sequence>MTEYFVGKLEELEEKKVKEVTVKDNLKVLLSKFDGQVYATSHKCTHYGAPLINGVYSSDGRITWQAPWHGACFNLTTGDIEDAPALDHLQKYKVIMKGTDIYIETNESTLSAARRIPKCSSGVSPFNDYVVVIIGGGAAGNAAAEKLREDGFEGRILVISRETYLPIDRPKLSKGLGMQLEKIELRKKEFYNDMYITFKLGMSVTAVDSESKVVTTSNNEKFKYDSLIIATGTSPRSIPIPGIDLGGVLYLRTYDDHKRIENAVAGEEKKNLVIIGSSFIGMEVAAICAKKANVSVIGMETVPFERILGLEVGKTIQKLHETNNVKFYMSATVKGIEPSSTDPTKVGA</sequence>
<evidence type="ECO:0000256" key="7">
    <source>
        <dbReference type="ARBA" id="ARBA00023004"/>
    </source>
</evidence>
<keyword evidence="4" id="KW-0479">Metal-binding</keyword>
<dbReference type="GO" id="GO:0005737">
    <property type="term" value="C:cytoplasm"/>
    <property type="evidence" value="ECO:0007669"/>
    <property type="project" value="TreeGrafter"/>
</dbReference>
<dbReference type="PANTHER" id="PTHR43557:SF2">
    <property type="entry name" value="RIESKE DOMAIN-CONTAINING PROTEIN-RELATED"/>
    <property type="match status" value="1"/>
</dbReference>
<dbReference type="Pfam" id="PF07992">
    <property type="entry name" value="Pyr_redox_2"/>
    <property type="match status" value="1"/>
</dbReference>
<evidence type="ECO:0000259" key="9">
    <source>
        <dbReference type="PROSITE" id="PS51296"/>
    </source>
</evidence>
<keyword evidence="8" id="KW-0411">Iron-sulfur</keyword>
<evidence type="ECO:0000313" key="10">
    <source>
        <dbReference type="EMBL" id="CAG8671508.1"/>
    </source>
</evidence>
<keyword evidence="6" id="KW-0560">Oxidoreductase</keyword>
<dbReference type="SUPFAM" id="SSF51905">
    <property type="entry name" value="FAD/NAD(P)-binding domain"/>
    <property type="match status" value="2"/>
</dbReference>
<dbReference type="GO" id="GO:0016651">
    <property type="term" value="F:oxidoreductase activity, acting on NAD(P)H"/>
    <property type="evidence" value="ECO:0007669"/>
    <property type="project" value="TreeGrafter"/>
</dbReference>
<dbReference type="InterPro" id="IPR050446">
    <property type="entry name" value="FAD-oxidoreductase/Apoptosis"/>
</dbReference>
<organism evidence="10 11">
    <name type="scientific">Acaulospora morrowiae</name>
    <dbReference type="NCBI Taxonomy" id="94023"/>
    <lineage>
        <taxon>Eukaryota</taxon>
        <taxon>Fungi</taxon>
        <taxon>Fungi incertae sedis</taxon>
        <taxon>Mucoromycota</taxon>
        <taxon>Glomeromycotina</taxon>
        <taxon>Glomeromycetes</taxon>
        <taxon>Diversisporales</taxon>
        <taxon>Acaulosporaceae</taxon>
        <taxon>Acaulospora</taxon>
    </lineage>
</organism>
<dbReference type="AlphaFoldDB" id="A0A9N9HG77"/>
<evidence type="ECO:0000256" key="3">
    <source>
        <dbReference type="ARBA" id="ARBA00022714"/>
    </source>
</evidence>
<proteinExistence type="predicted"/>
<evidence type="ECO:0000313" key="11">
    <source>
        <dbReference type="Proteomes" id="UP000789342"/>
    </source>
</evidence>
<keyword evidence="3" id="KW-0001">2Fe-2S</keyword>
<reference evidence="10" key="1">
    <citation type="submission" date="2021-06" db="EMBL/GenBank/DDBJ databases">
        <authorList>
            <person name="Kallberg Y."/>
            <person name="Tangrot J."/>
            <person name="Rosling A."/>
        </authorList>
    </citation>
    <scope>NUCLEOTIDE SEQUENCE</scope>
    <source>
        <strain evidence="10">CL551</strain>
    </source>
</reference>
<dbReference type="PRINTS" id="PR00368">
    <property type="entry name" value="FADPNR"/>
</dbReference>
<evidence type="ECO:0000256" key="4">
    <source>
        <dbReference type="ARBA" id="ARBA00022723"/>
    </source>
</evidence>
<protein>
    <submittedName>
        <fullName evidence="10">13109_t:CDS:1</fullName>
    </submittedName>
</protein>
<feature type="domain" description="Rieske" evidence="9">
    <location>
        <begin position="4"/>
        <end position="103"/>
    </location>
</feature>
<keyword evidence="7" id="KW-0408">Iron</keyword>
<feature type="non-terminal residue" evidence="10">
    <location>
        <position position="348"/>
    </location>
</feature>
<dbReference type="Pfam" id="PF00355">
    <property type="entry name" value="Rieske"/>
    <property type="match status" value="1"/>
</dbReference>
<dbReference type="SUPFAM" id="SSF50022">
    <property type="entry name" value="ISP domain"/>
    <property type="match status" value="1"/>
</dbReference>
<dbReference type="GO" id="GO:0051537">
    <property type="term" value="F:2 iron, 2 sulfur cluster binding"/>
    <property type="evidence" value="ECO:0007669"/>
    <property type="project" value="UniProtKB-KW"/>
</dbReference>
<evidence type="ECO:0000256" key="6">
    <source>
        <dbReference type="ARBA" id="ARBA00023002"/>
    </source>
</evidence>
<dbReference type="GO" id="GO:0046872">
    <property type="term" value="F:metal ion binding"/>
    <property type="evidence" value="ECO:0007669"/>
    <property type="project" value="UniProtKB-KW"/>
</dbReference>
<dbReference type="InterPro" id="IPR036922">
    <property type="entry name" value="Rieske_2Fe-2S_sf"/>
</dbReference>
<dbReference type="OrthoDB" id="6029at2759"/>
<comment type="caution">
    <text evidence="10">The sequence shown here is derived from an EMBL/GenBank/DDBJ whole genome shotgun (WGS) entry which is preliminary data.</text>
</comment>
<keyword evidence="2" id="KW-0285">Flavoprotein</keyword>
<evidence type="ECO:0000256" key="2">
    <source>
        <dbReference type="ARBA" id="ARBA00022630"/>
    </source>
</evidence>